<name>A0A1Q9EA72_SYMMI</name>
<reference evidence="1 2" key="1">
    <citation type="submission" date="2016-02" db="EMBL/GenBank/DDBJ databases">
        <title>Genome analysis of coral dinoflagellate symbionts highlights evolutionary adaptations to a symbiotic lifestyle.</title>
        <authorList>
            <person name="Aranda M."/>
            <person name="Li Y."/>
            <person name="Liew Y.J."/>
            <person name="Baumgarten S."/>
            <person name="Simakov O."/>
            <person name="Wilson M."/>
            <person name="Piel J."/>
            <person name="Ashoor H."/>
            <person name="Bougouffa S."/>
            <person name="Bajic V.B."/>
            <person name="Ryu T."/>
            <person name="Ravasi T."/>
            <person name="Bayer T."/>
            <person name="Micklem G."/>
            <person name="Kim H."/>
            <person name="Bhak J."/>
            <person name="Lajeunesse T.C."/>
            <person name="Voolstra C.R."/>
        </authorList>
    </citation>
    <scope>NUCLEOTIDE SEQUENCE [LARGE SCALE GENOMIC DNA]</scope>
    <source>
        <strain evidence="1 2">CCMP2467</strain>
    </source>
</reference>
<protein>
    <submittedName>
        <fullName evidence="1">Uncharacterized protein</fullName>
    </submittedName>
</protein>
<organism evidence="1 2">
    <name type="scientific">Symbiodinium microadriaticum</name>
    <name type="common">Dinoflagellate</name>
    <name type="synonym">Zooxanthella microadriatica</name>
    <dbReference type="NCBI Taxonomy" id="2951"/>
    <lineage>
        <taxon>Eukaryota</taxon>
        <taxon>Sar</taxon>
        <taxon>Alveolata</taxon>
        <taxon>Dinophyceae</taxon>
        <taxon>Suessiales</taxon>
        <taxon>Symbiodiniaceae</taxon>
        <taxon>Symbiodinium</taxon>
    </lineage>
</organism>
<gene>
    <name evidence="1" type="ORF">AK812_SmicGene12594</name>
</gene>
<dbReference type="EMBL" id="LSRX01000213">
    <property type="protein sequence ID" value="OLQ04307.1"/>
    <property type="molecule type" value="Genomic_DNA"/>
</dbReference>
<dbReference type="Proteomes" id="UP000186817">
    <property type="component" value="Unassembled WGS sequence"/>
</dbReference>
<evidence type="ECO:0000313" key="1">
    <source>
        <dbReference type="EMBL" id="OLQ04307.1"/>
    </source>
</evidence>
<sequence length="317" mass="35775">MAGAEETMEQANESKLETAELFQAMRNVMKKGIQIGELDSFIKKAGEGDFASLEETVLPQLFRGLERLFETVQAESKEFVACHDGQPRFRRPILAIVGTRLGKSMLAAHTLKRVANKLGLADFLEVTVEDSENMDLADFDRRVHAGVLLDGVGDAMFLKRNREALQGRPKIVKGARSATNVFSYSYSFCGRAVVATFDLSAQNLEELQTDHWLRNRQNVQLLNLQEPAYIKWVASPAPKRELHFDESRDQFADFAQSLFQAVLLSLQMSWQIFADAVLRSVKKTASRELANQEKALKKRRSRLMQADLQPLAQGRKQ</sequence>
<evidence type="ECO:0000313" key="2">
    <source>
        <dbReference type="Proteomes" id="UP000186817"/>
    </source>
</evidence>
<comment type="caution">
    <text evidence="1">The sequence shown here is derived from an EMBL/GenBank/DDBJ whole genome shotgun (WGS) entry which is preliminary data.</text>
</comment>
<dbReference type="AlphaFoldDB" id="A0A1Q9EA72"/>
<dbReference type="OrthoDB" id="10482011at2759"/>
<proteinExistence type="predicted"/>
<accession>A0A1Q9EA72</accession>
<keyword evidence="2" id="KW-1185">Reference proteome</keyword>